<dbReference type="RefSeq" id="WP_012701805.1">
    <property type="nucleotide sequence ID" value="NC_012560.1"/>
</dbReference>
<dbReference type="STRING" id="322710.Avin_32640"/>
<keyword evidence="1" id="KW-0472">Membrane</keyword>
<evidence type="ECO:0000313" key="2">
    <source>
        <dbReference type="EMBL" id="ACO79421.1"/>
    </source>
</evidence>
<evidence type="ECO:0000313" key="3">
    <source>
        <dbReference type="Proteomes" id="UP000002424"/>
    </source>
</evidence>
<name>C1DP68_AZOVD</name>
<feature type="transmembrane region" description="Helical" evidence="1">
    <location>
        <begin position="12"/>
        <end position="34"/>
    </location>
</feature>
<keyword evidence="1" id="KW-0812">Transmembrane</keyword>
<dbReference type="KEGG" id="avn:Avin_32640"/>
<dbReference type="Proteomes" id="UP000002424">
    <property type="component" value="Chromosome"/>
</dbReference>
<keyword evidence="1" id="KW-1133">Transmembrane helix</keyword>
<sequence length="66" mass="6573">MQPLFWTLPTGYLGGVAAAGGIALIGSLSTFAIAPGSTMAPLNARSGQAIETVTLKKVAGREVGGK</sequence>
<evidence type="ECO:0000256" key="1">
    <source>
        <dbReference type="SAM" id="Phobius"/>
    </source>
</evidence>
<gene>
    <name evidence="2" type="ordered locus">Avin_32640</name>
</gene>
<dbReference type="EnsemblBacteria" id="ACO79421">
    <property type="protein sequence ID" value="ACO79421"/>
    <property type="gene ID" value="Avin_32640"/>
</dbReference>
<accession>C1DP68</accession>
<dbReference type="EMBL" id="CP001157">
    <property type="protein sequence ID" value="ACO79421.1"/>
    <property type="molecule type" value="Genomic_DNA"/>
</dbReference>
<reference evidence="2 3" key="1">
    <citation type="journal article" date="2009" name="J. Bacteriol.">
        <title>Genome sequence of Azotobacter vinelandii, an obligate aerobe specialized to support diverse anaerobic metabolic processes.</title>
        <authorList>
            <person name="Setubal J.C."/>
            <person name="dos Santos P."/>
            <person name="Goldman B.S."/>
            <person name="Ertesvag H."/>
            <person name="Espin G."/>
            <person name="Rubio L.M."/>
            <person name="Valla S."/>
            <person name="Almeida N.F."/>
            <person name="Balasubramanian D."/>
            <person name="Cromes L."/>
            <person name="Curatti L."/>
            <person name="Du Z."/>
            <person name="Godsy E."/>
            <person name="Goodner B."/>
            <person name="Hellner-Burris K."/>
            <person name="Hernandez J.A."/>
            <person name="Houmiel K."/>
            <person name="Imperial J."/>
            <person name="Kennedy C."/>
            <person name="Larson T.J."/>
            <person name="Latreille P."/>
            <person name="Ligon L.S."/>
            <person name="Lu J."/>
            <person name="Maerk M."/>
            <person name="Miller N.M."/>
            <person name="Norton S."/>
            <person name="O'Carroll I.P."/>
            <person name="Paulsen I."/>
            <person name="Raulfs E.C."/>
            <person name="Roemer R."/>
            <person name="Rosser J."/>
            <person name="Segura D."/>
            <person name="Slater S."/>
            <person name="Stricklin S.L."/>
            <person name="Studholme D.J."/>
            <person name="Sun J."/>
            <person name="Viana C.J."/>
            <person name="Wallin E."/>
            <person name="Wang B."/>
            <person name="Wheeler C."/>
            <person name="Zhu H."/>
            <person name="Dean D.R."/>
            <person name="Dixon R."/>
            <person name="Wood D."/>
        </authorList>
    </citation>
    <scope>NUCLEOTIDE SEQUENCE [LARGE SCALE GENOMIC DNA]</scope>
    <source>
        <strain evidence="3">DJ / ATCC BAA-1303</strain>
    </source>
</reference>
<dbReference type="AlphaFoldDB" id="C1DP68"/>
<dbReference type="HOGENOM" id="CLU_2821827_0_0_6"/>
<keyword evidence="3" id="KW-1185">Reference proteome</keyword>
<organism evidence="2 3">
    <name type="scientific">Azotobacter vinelandii (strain DJ / ATCC BAA-1303)</name>
    <dbReference type="NCBI Taxonomy" id="322710"/>
    <lineage>
        <taxon>Bacteria</taxon>
        <taxon>Pseudomonadati</taxon>
        <taxon>Pseudomonadota</taxon>
        <taxon>Gammaproteobacteria</taxon>
        <taxon>Pseudomonadales</taxon>
        <taxon>Pseudomonadaceae</taxon>
        <taxon>Azotobacter</taxon>
    </lineage>
</organism>
<proteinExistence type="predicted"/>
<dbReference type="GeneID" id="97006914"/>
<protein>
    <submittedName>
        <fullName evidence="2">Uncharacterized protein</fullName>
    </submittedName>
</protein>